<gene>
    <name evidence="1" type="ORF">C0Q70_03461</name>
</gene>
<sequence>MALVLFKQKKREQKSLLQCDWLAMCAGMADGSFVLPPLTIPNLDKQQQQELIGFRDPYYRC</sequence>
<accession>A0A2T7PSW8</accession>
<evidence type="ECO:0000313" key="2">
    <source>
        <dbReference type="Proteomes" id="UP000245119"/>
    </source>
</evidence>
<proteinExistence type="predicted"/>
<keyword evidence="2" id="KW-1185">Reference proteome</keyword>
<organism evidence="1 2">
    <name type="scientific">Pomacea canaliculata</name>
    <name type="common">Golden apple snail</name>
    <dbReference type="NCBI Taxonomy" id="400727"/>
    <lineage>
        <taxon>Eukaryota</taxon>
        <taxon>Metazoa</taxon>
        <taxon>Spiralia</taxon>
        <taxon>Lophotrochozoa</taxon>
        <taxon>Mollusca</taxon>
        <taxon>Gastropoda</taxon>
        <taxon>Caenogastropoda</taxon>
        <taxon>Architaenioglossa</taxon>
        <taxon>Ampullarioidea</taxon>
        <taxon>Ampullariidae</taxon>
        <taxon>Pomacea</taxon>
    </lineage>
</organism>
<dbReference type="EMBL" id="PZQS01000002">
    <property type="protein sequence ID" value="PVD36477.1"/>
    <property type="molecule type" value="Genomic_DNA"/>
</dbReference>
<evidence type="ECO:0000313" key="1">
    <source>
        <dbReference type="EMBL" id="PVD36477.1"/>
    </source>
</evidence>
<dbReference type="AlphaFoldDB" id="A0A2T7PSW8"/>
<comment type="caution">
    <text evidence="1">The sequence shown here is derived from an EMBL/GenBank/DDBJ whole genome shotgun (WGS) entry which is preliminary data.</text>
</comment>
<name>A0A2T7PSW8_POMCA</name>
<dbReference type="Proteomes" id="UP000245119">
    <property type="component" value="Linkage Group LG2"/>
</dbReference>
<reference evidence="1 2" key="1">
    <citation type="submission" date="2018-04" db="EMBL/GenBank/DDBJ databases">
        <title>The genome of golden apple snail Pomacea canaliculata provides insight into stress tolerance and invasive adaptation.</title>
        <authorList>
            <person name="Liu C."/>
            <person name="Liu B."/>
            <person name="Ren Y."/>
            <person name="Zhang Y."/>
            <person name="Wang H."/>
            <person name="Li S."/>
            <person name="Jiang F."/>
            <person name="Yin L."/>
            <person name="Zhang G."/>
            <person name="Qian W."/>
            <person name="Fan W."/>
        </authorList>
    </citation>
    <scope>NUCLEOTIDE SEQUENCE [LARGE SCALE GENOMIC DNA]</scope>
    <source>
        <strain evidence="1">SZHN2017</strain>
        <tissue evidence="1">Muscle</tissue>
    </source>
</reference>
<protein>
    <submittedName>
        <fullName evidence="1">Uncharacterized protein</fullName>
    </submittedName>
</protein>